<organism evidence="1">
    <name type="scientific">Fusarium oxysporum (strain Fo5176)</name>
    <name type="common">Fusarium vascular wilt</name>
    <dbReference type="NCBI Taxonomy" id="660025"/>
    <lineage>
        <taxon>Eukaryota</taxon>
        <taxon>Fungi</taxon>
        <taxon>Dikarya</taxon>
        <taxon>Ascomycota</taxon>
        <taxon>Pezizomycotina</taxon>
        <taxon>Sordariomycetes</taxon>
        <taxon>Hypocreomycetidae</taxon>
        <taxon>Hypocreales</taxon>
        <taxon>Nectriaceae</taxon>
        <taxon>Fusarium</taxon>
        <taxon>Fusarium oxysporum species complex</taxon>
    </lineage>
</organism>
<comment type="caution">
    <text evidence="1">The sequence shown here is derived from an EMBL/GenBank/DDBJ whole genome shotgun (WGS) entry which is preliminary data.</text>
</comment>
<sequence length="269" mass="30947">MDFRTSEAYKCYNTRNRPDDKLPPLDFQVCGRFVVSVLKTKLIDTGWNPPLVPGEVFCRWREDISGVLCIHDGTQTLPTDFYPPSRVLSRWLDWLVRTYLGATKQIKWTTRAQSDSHFYSTSMAQTCHQRKHPISMEMFDNVNNETMWMNITYERRFILAGVYRIETLQQECKGIVNAVLARTTAKDDKGDKIVNRADSTGGLILQTGVSNGHWDKRYNGRQLHHAQPDDLAAEEKGIHNLFIRNEPTILTASKNSPQELVGTYLSSFW</sequence>
<gene>
    <name evidence="1" type="ORF">FOXB_04821</name>
</gene>
<name>F9FEJ3_FUSOF</name>
<dbReference type="AlphaFoldDB" id="F9FEJ3"/>
<accession>F9FEJ3</accession>
<dbReference type="EMBL" id="AFQF01001482">
    <property type="protein sequence ID" value="EGU84633.1"/>
    <property type="molecule type" value="Genomic_DNA"/>
</dbReference>
<reference evidence="1" key="1">
    <citation type="journal article" date="2012" name="Mol. Plant Microbe Interact.">
        <title>A highly conserved effector in Fusarium oxysporum is required for full virulence on Arabidopsis.</title>
        <authorList>
            <person name="Thatcher L.F."/>
            <person name="Gardiner D.M."/>
            <person name="Kazan K."/>
            <person name="Manners J."/>
        </authorList>
    </citation>
    <scope>NUCLEOTIDE SEQUENCE [LARGE SCALE GENOMIC DNA]</scope>
    <source>
        <strain evidence="1">Fo5176</strain>
    </source>
</reference>
<proteinExistence type="predicted"/>
<dbReference type="OrthoDB" id="4970011at2759"/>
<protein>
    <submittedName>
        <fullName evidence="1">Uncharacterized protein</fullName>
    </submittedName>
</protein>
<evidence type="ECO:0000313" key="1">
    <source>
        <dbReference type="EMBL" id="EGU84633.1"/>
    </source>
</evidence>